<gene>
    <name evidence="2" type="ORF">DB44_ER00110</name>
</gene>
<keyword evidence="1" id="KW-0175">Coiled coil</keyword>
<dbReference type="EMBL" id="JSAN01000115">
    <property type="protein sequence ID" value="KIC71082.1"/>
    <property type="molecule type" value="Genomic_DNA"/>
</dbReference>
<comment type="caution">
    <text evidence="2">The sequence shown here is derived from an EMBL/GenBank/DDBJ whole genome shotgun (WGS) entry which is preliminary data.</text>
</comment>
<name>A0A0C1JV00_9BACT</name>
<accession>A0A0C1JV00</accession>
<sequence>MSDINNIGGSTQGLQSYSSYTDNPVFQSLPSSVQDSLIQSFTKEELNERFANATVSIPSLLAPNDISGSLDNFFKVLSEAKVQLNLQFRTAEFIDQLTRRQDSREAGLQALGLVGEFARREVALQQTKEATEAKMAEIHNLNEAIKNQINDQNNAIDNINNGNSQEKSKYQELINNYNSYVAKLAENGITINGNGTATIPDGKVNIFNSLTQTYFGQVAGFNNYIGSRKNELNNYNNTANSYNQTATANNEWINNLVKDLALQDYLDKHQLTVPLQAAAGTRNTTEIPQEAAPAAAGAAGVVAIPTPSAYAYSVANGTRSLAIGKVPDYQELNENEVKPVIEDGYYTQIVKPVDSDIIYNSQYWGFLRVLSIFNPNRDYVPDPLLNFKPLAKKISPNTIVEAMQPIQGNNAQGAGGLTVESAGLDNPHITAILGQAAFAQALRNANLNLTEEQIQEYSNNLVLLSSDLIAQSSIDALLPSLAPILSQLETTPQDSPLFSLSFSLSFANRINELTGHGLTEESLKEFLSGIPALQNLSKADIATLTANLNLGLLLTSSKLLESSLGLPGISQQLILSQLPPELSSSIISQASIQSDQFNADLKTQINANFIQQGFAEDQAAFLANLGQEMIKNDILRPSPTSISENNLNTQLLTDSIKASLILSDSKIYDLAKADAIANEVVSRTLGDSEGAIISSTQFKANLESNLRDLNISSSQIDEILKDVILVSSQNAFNQEQLNLTQLIEQSVNSLVPQGGGQLAKLISAEIANTLFGHSNPDTRDIANLKSPLSLINLVNDQLNKLEIDQNNESAKAVSEAFKATLLTTTDFYAFSLQVMDPAYSLVYSVGTGLMYAGQEPENYRKSIDIIV</sequence>
<dbReference type="PATRIC" id="fig|362787.3.peg.1683"/>
<protein>
    <submittedName>
        <fullName evidence="2">Uncharacterized protein</fullName>
    </submittedName>
</protein>
<dbReference type="Proteomes" id="UP000031465">
    <property type="component" value="Unassembled WGS sequence"/>
</dbReference>
<dbReference type="RefSeq" id="WP_039359908.1">
    <property type="nucleotide sequence ID" value="NZ_JSAN01000115.1"/>
</dbReference>
<evidence type="ECO:0000313" key="2">
    <source>
        <dbReference type="EMBL" id="KIC71082.1"/>
    </source>
</evidence>
<evidence type="ECO:0000313" key="3">
    <source>
        <dbReference type="Proteomes" id="UP000031465"/>
    </source>
</evidence>
<proteinExistence type="predicted"/>
<reference evidence="2 3" key="1">
    <citation type="journal article" date="2014" name="Mol. Biol. Evol.">
        <title>Massive expansion of Ubiquitination-related gene families within the Chlamydiae.</title>
        <authorList>
            <person name="Domman D."/>
            <person name="Collingro A."/>
            <person name="Lagkouvardos I."/>
            <person name="Gehre L."/>
            <person name="Weinmaier T."/>
            <person name="Rattei T."/>
            <person name="Subtil A."/>
            <person name="Horn M."/>
        </authorList>
    </citation>
    <scope>NUCLEOTIDE SEQUENCE [LARGE SCALE GENOMIC DNA]</scope>
    <source>
        <strain evidence="2 3">EI2</strain>
    </source>
</reference>
<feature type="coiled-coil region" evidence="1">
    <location>
        <begin position="124"/>
        <end position="162"/>
    </location>
</feature>
<organism evidence="2 3">
    <name type="scientific">Candidatus Protochlamydia amoebophila</name>
    <dbReference type="NCBI Taxonomy" id="362787"/>
    <lineage>
        <taxon>Bacteria</taxon>
        <taxon>Pseudomonadati</taxon>
        <taxon>Chlamydiota</taxon>
        <taxon>Chlamydiia</taxon>
        <taxon>Parachlamydiales</taxon>
        <taxon>Parachlamydiaceae</taxon>
        <taxon>Candidatus Protochlamydia</taxon>
    </lineage>
</organism>
<dbReference type="AlphaFoldDB" id="A0A0C1JV00"/>
<evidence type="ECO:0000256" key="1">
    <source>
        <dbReference type="SAM" id="Coils"/>
    </source>
</evidence>